<dbReference type="RefSeq" id="WP_285931307.1">
    <property type="nucleotide sequence ID" value="NZ_JASTZU010000025.1"/>
</dbReference>
<comment type="caution">
    <text evidence="5">The sequence shown here is derived from an EMBL/GenBank/DDBJ whole genome shotgun (WGS) entry which is preliminary data.</text>
</comment>
<protein>
    <submittedName>
        <fullName evidence="5">Sugar kinase</fullName>
    </submittedName>
</protein>
<dbReference type="InterPro" id="IPR029056">
    <property type="entry name" value="Ribokinase-like"/>
</dbReference>
<evidence type="ECO:0000256" key="3">
    <source>
        <dbReference type="ARBA" id="ARBA00022777"/>
    </source>
</evidence>
<sequence length="337" mass="37241">MKKIVTMGELLIRLSTNVGERLSTTNQLHMHYGGAETNVAISLANIGYDVNFVSKIPDNLLGNGAESHLRANNVQTDFLLKGGERLGTYYMESGVGQRNAMVVYDRKYSSFAEISTDELDFSRVFEGVDLFHVTGITPALSPALSKITLRALKTAQEKGVLTSFDFNYRSKLWRTDDAALVFKELLPYVDICFMGEMDAVHFLGIERANQAMDGAQKLDYYYREVQSSYPNIKHISCTFRDVISASKHKLQGNYFKGSNIYQSVMHTIDPVVDRVGGGDAFAAGILYGILEGLKPNKLVSFATAGSVLKHTLHGDCNTFSLEEIIAFAENGSGKISR</sequence>
<dbReference type="PANTHER" id="PTHR43320">
    <property type="entry name" value="SUGAR KINASE"/>
    <property type="match status" value="1"/>
</dbReference>
<dbReference type="Pfam" id="PF00294">
    <property type="entry name" value="PfkB"/>
    <property type="match status" value="2"/>
</dbReference>
<keyword evidence="2" id="KW-0808">Transferase</keyword>
<feature type="domain" description="Carbohydrate kinase PfkB" evidence="4">
    <location>
        <begin position="1"/>
        <end position="217"/>
    </location>
</feature>
<dbReference type="Gene3D" id="3.40.1190.20">
    <property type="match status" value="1"/>
</dbReference>
<dbReference type="EMBL" id="JASTZU010000025">
    <property type="protein sequence ID" value="MDL4840285.1"/>
    <property type="molecule type" value="Genomic_DNA"/>
</dbReference>
<evidence type="ECO:0000259" key="4">
    <source>
        <dbReference type="Pfam" id="PF00294"/>
    </source>
</evidence>
<evidence type="ECO:0000313" key="5">
    <source>
        <dbReference type="EMBL" id="MDL4840285.1"/>
    </source>
</evidence>
<evidence type="ECO:0000256" key="1">
    <source>
        <dbReference type="ARBA" id="ARBA00010688"/>
    </source>
</evidence>
<reference evidence="5 6" key="1">
    <citation type="submission" date="2023-06" db="EMBL/GenBank/DDBJ databases">
        <title>Aquibacillus rhizosphaerae LR5S19.</title>
        <authorList>
            <person name="Sun J.-Q."/>
        </authorList>
    </citation>
    <scope>NUCLEOTIDE SEQUENCE [LARGE SCALE GENOMIC DNA]</scope>
    <source>
        <strain evidence="5 6">LR5S19</strain>
    </source>
</reference>
<dbReference type="GO" id="GO:0016301">
    <property type="term" value="F:kinase activity"/>
    <property type="evidence" value="ECO:0007669"/>
    <property type="project" value="UniProtKB-KW"/>
</dbReference>
<organism evidence="5 6">
    <name type="scientific">Aquibacillus rhizosphaerae</name>
    <dbReference type="NCBI Taxonomy" id="3051431"/>
    <lineage>
        <taxon>Bacteria</taxon>
        <taxon>Bacillati</taxon>
        <taxon>Bacillota</taxon>
        <taxon>Bacilli</taxon>
        <taxon>Bacillales</taxon>
        <taxon>Bacillaceae</taxon>
        <taxon>Aquibacillus</taxon>
    </lineage>
</organism>
<accession>A0ABT7L346</accession>
<dbReference type="SUPFAM" id="SSF53613">
    <property type="entry name" value="Ribokinase-like"/>
    <property type="match status" value="1"/>
</dbReference>
<proteinExistence type="inferred from homology"/>
<dbReference type="InterPro" id="IPR052700">
    <property type="entry name" value="Carb_kinase_PfkB-like"/>
</dbReference>
<dbReference type="PANTHER" id="PTHR43320:SF2">
    <property type="entry name" value="2-DEHYDRO-3-DEOXYGLUCONOKINASE_2-DEHYDRO-3-DEOXYGALACTONOKINASE"/>
    <property type="match status" value="1"/>
</dbReference>
<evidence type="ECO:0000256" key="2">
    <source>
        <dbReference type="ARBA" id="ARBA00022679"/>
    </source>
</evidence>
<dbReference type="CDD" id="cd01166">
    <property type="entry name" value="KdgK"/>
    <property type="match status" value="1"/>
</dbReference>
<keyword evidence="6" id="KW-1185">Reference proteome</keyword>
<feature type="domain" description="Carbohydrate kinase PfkB" evidence="4">
    <location>
        <begin position="270"/>
        <end position="316"/>
    </location>
</feature>
<keyword evidence="3 5" id="KW-0418">Kinase</keyword>
<gene>
    <name evidence="5" type="ORF">QQS35_07420</name>
</gene>
<dbReference type="Proteomes" id="UP001235343">
    <property type="component" value="Unassembled WGS sequence"/>
</dbReference>
<name>A0ABT7L346_9BACI</name>
<dbReference type="InterPro" id="IPR011611">
    <property type="entry name" value="PfkB_dom"/>
</dbReference>
<evidence type="ECO:0000313" key="6">
    <source>
        <dbReference type="Proteomes" id="UP001235343"/>
    </source>
</evidence>
<comment type="similarity">
    <text evidence="1">Belongs to the carbohydrate kinase PfkB family.</text>
</comment>